<accession>A0A840PZA9</accession>
<protein>
    <submittedName>
        <fullName evidence="1">Uncharacterized protein</fullName>
    </submittedName>
</protein>
<dbReference type="RefSeq" id="WP_184723429.1">
    <property type="nucleotide sequence ID" value="NZ_JACHIW010000001.1"/>
</dbReference>
<dbReference type="Proteomes" id="UP000584374">
    <property type="component" value="Unassembled WGS sequence"/>
</dbReference>
<evidence type="ECO:0000313" key="1">
    <source>
        <dbReference type="EMBL" id="MBB5153097.1"/>
    </source>
</evidence>
<name>A0A840PZA9_9PSEU</name>
<comment type="caution">
    <text evidence="1">The sequence shown here is derived from an EMBL/GenBank/DDBJ whole genome shotgun (WGS) entry which is preliminary data.</text>
</comment>
<reference evidence="1 2" key="1">
    <citation type="submission" date="2020-08" db="EMBL/GenBank/DDBJ databases">
        <title>Sequencing the genomes of 1000 actinobacteria strains.</title>
        <authorList>
            <person name="Klenk H.-P."/>
        </authorList>
    </citation>
    <scope>NUCLEOTIDE SEQUENCE [LARGE SCALE GENOMIC DNA]</scope>
    <source>
        <strain evidence="1 2">DSM 45584</strain>
    </source>
</reference>
<proteinExistence type="predicted"/>
<dbReference type="AlphaFoldDB" id="A0A840PZA9"/>
<evidence type="ECO:0000313" key="2">
    <source>
        <dbReference type="Proteomes" id="UP000584374"/>
    </source>
</evidence>
<sequence>MTVAHPEVVSMNFRHQPDDATEAVEIPPALGRAMASYRTLLDELEAGRIDDATFRRRALRIGLIVREHDAWILDLSTERWWRYDGVALSSLRFDENEG</sequence>
<keyword evidence="2" id="KW-1185">Reference proteome</keyword>
<dbReference type="EMBL" id="JACHIW010000001">
    <property type="protein sequence ID" value="MBB5153097.1"/>
    <property type="molecule type" value="Genomic_DNA"/>
</dbReference>
<organism evidence="1 2">
    <name type="scientific">Saccharopolyspora phatthalungensis</name>
    <dbReference type="NCBI Taxonomy" id="664693"/>
    <lineage>
        <taxon>Bacteria</taxon>
        <taxon>Bacillati</taxon>
        <taxon>Actinomycetota</taxon>
        <taxon>Actinomycetes</taxon>
        <taxon>Pseudonocardiales</taxon>
        <taxon>Pseudonocardiaceae</taxon>
        <taxon>Saccharopolyspora</taxon>
    </lineage>
</organism>
<gene>
    <name evidence="1" type="ORF">BJ970_000631</name>
</gene>